<dbReference type="InterPro" id="IPR037143">
    <property type="entry name" value="4-PPantetheinyl_Trfase_dom_sf"/>
</dbReference>
<accession>A0ABW6YFC7</accession>
<reference evidence="4 5" key="1">
    <citation type="submission" date="2024-10" db="EMBL/GenBank/DDBJ databases">
        <title>The Natural Products Discovery Center: Release of the First 8490 Sequenced Strains for Exploring Actinobacteria Biosynthetic Diversity.</title>
        <authorList>
            <person name="Kalkreuter E."/>
            <person name="Kautsar S.A."/>
            <person name="Yang D."/>
            <person name="Bader C.D."/>
            <person name="Teijaro C.N."/>
            <person name="Fluegel L."/>
            <person name="Davis C.M."/>
            <person name="Simpson J.R."/>
            <person name="Lauterbach L."/>
            <person name="Steele A.D."/>
            <person name="Gui C."/>
            <person name="Meng S."/>
            <person name="Li G."/>
            <person name="Viehrig K."/>
            <person name="Ye F."/>
            <person name="Su P."/>
            <person name="Kiefer A.F."/>
            <person name="Nichols A."/>
            <person name="Cepeda A.J."/>
            <person name="Yan W."/>
            <person name="Fan B."/>
            <person name="Jiang Y."/>
            <person name="Adhikari A."/>
            <person name="Zheng C.-J."/>
            <person name="Schuster L."/>
            <person name="Cowan T.M."/>
            <person name="Smanski M.J."/>
            <person name="Chevrette M.G."/>
            <person name="De Carvalho L.P.S."/>
            <person name="Shen B."/>
        </authorList>
    </citation>
    <scope>NUCLEOTIDE SEQUENCE [LARGE SCALE GENOMIC DNA]</scope>
    <source>
        <strain evidence="4 5">NPDC015755</strain>
    </source>
</reference>
<dbReference type="GO" id="GO:0016740">
    <property type="term" value="F:transferase activity"/>
    <property type="evidence" value="ECO:0007669"/>
    <property type="project" value="UniProtKB-KW"/>
</dbReference>
<dbReference type="InterPro" id="IPR050559">
    <property type="entry name" value="P-Pant_transferase_sf"/>
</dbReference>
<dbReference type="EMBL" id="JBIBSM010000010">
    <property type="protein sequence ID" value="MFF8278334.1"/>
    <property type="molecule type" value="Genomic_DNA"/>
</dbReference>
<evidence type="ECO:0000256" key="1">
    <source>
        <dbReference type="ARBA" id="ARBA00010990"/>
    </source>
</evidence>
<keyword evidence="5" id="KW-1185">Reference proteome</keyword>
<dbReference type="Gene3D" id="3.90.470.20">
    <property type="entry name" value="4'-phosphopantetheinyl transferase domain"/>
    <property type="match status" value="1"/>
</dbReference>
<evidence type="ECO:0000313" key="5">
    <source>
        <dbReference type="Proteomes" id="UP001603013"/>
    </source>
</evidence>
<dbReference type="SUPFAM" id="SSF56214">
    <property type="entry name" value="4'-phosphopantetheinyl transferase"/>
    <property type="match status" value="2"/>
</dbReference>
<evidence type="ECO:0000256" key="2">
    <source>
        <dbReference type="ARBA" id="ARBA00022679"/>
    </source>
</evidence>
<proteinExistence type="inferred from homology"/>
<feature type="domain" description="4'-phosphopantetheinyl transferase" evidence="3">
    <location>
        <begin position="118"/>
        <end position="191"/>
    </location>
</feature>
<dbReference type="InterPro" id="IPR008278">
    <property type="entry name" value="4-PPantetheinyl_Trfase_dom"/>
</dbReference>
<comment type="similarity">
    <text evidence="1">Belongs to the P-Pant transferase superfamily. Gsp/Sfp/HetI/AcpT family.</text>
</comment>
<organism evidence="4 5">
    <name type="scientific">Streptomyces lateritius</name>
    <dbReference type="NCBI Taxonomy" id="67313"/>
    <lineage>
        <taxon>Bacteria</taxon>
        <taxon>Bacillati</taxon>
        <taxon>Actinomycetota</taxon>
        <taxon>Actinomycetes</taxon>
        <taxon>Kitasatosporales</taxon>
        <taxon>Streptomycetaceae</taxon>
        <taxon>Streptomyces</taxon>
    </lineage>
</organism>
<protein>
    <submittedName>
        <fullName evidence="4">4'-phosphopantetheinyl transferase family protein</fullName>
    </submittedName>
</protein>
<sequence length="250" mass="26653">MVNDVRPAAGSLAVLATTEEILDRPEADEALLNPAERERAGRFRRDRDRRDFVAAHLLVRLCAARLLSVEPADVAFAQHCPGCDRGGHGRPLLGDRPDVHLSLSHSAGVIAAAAGPAPIGVDVERLDQARDGLIEERVLAPAELGLVRSHADPKAAFLRLWVRKEALIKVGRAELDTMGDLDLSALPLDPPGAGPAVHRFEDFHLMDFTDQGRRALLGVASGSPVLLGTAATLLADLSRIEAVASRRPGA</sequence>
<evidence type="ECO:0000259" key="3">
    <source>
        <dbReference type="Pfam" id="PF01648"/>
    </source>
</evidence>
<gene>
    <name evidence="4" type="ORF">ACF05T_19855</name>
</gene>
<dbReference type="RefSeq" id="WP_391935489.1">
    <property type="nucleotide sequence ID" value="NZ_JBIBSM010000010.1"/>
</dbReference>
<dbReference type="Pfam" id="PF01648">
    <property type="entry name" value="ACPS"/>
    <property type="match status" value="1"/>
</dbReference>
<name>A0ABW6YFC7_9ACTN</name>
<dbReference type="PANTHER" id="PTHR12215:SF10">
    <property type="entry name" value="L-AMINOADIPATE-SEMIALDEHYDE DEHYDROGENASE-PHOSPHOPANTETHEINYL TRANSFERASE"/>
    <property type="match status" value="1"/>
</dbReference>
<dbReference type="Proteomes" id="UP001603013">
    <property type="component" value="Unassembled WGS sequence"/>
</dbReference>
<keyword evidence="2 4" id="KW-0808">Transferase</keyword>
<evidence type="ECO:0000313" key="4">
    <source>
        <dbReference type="EMBL" id="MFF8278334.1"/>
    </source>
</evidence>
<dbReference type="PANTHER" id="PTHR12215">
    <property type="entry name" value="PHOSPHOPANTETHEINE TRANSFERASE"/>
    <property type="match status" value="1"/>
</dbReference>
<comment type="caution">
    <text evidence="4">The sequence shown here is derived from an EMBL/GenBank/DDBJ whole genome shotgun (WGS) entry which is preliminary data.</text>
</comment>